<dbReference type="EC" id="2.7.7.65" evidence="1"/>
<dbReference type="PANTHER" id="PTHR45138">
    <property type="entry name" value="REGULATORY COMPONENTS OF SENSORY TRANSDUCTION SYSTEM"/>
    <property type="match status" value="1"/>
</dbReference>
<accession>A0ABN8AJY4</accession>
<dbReference type="SUPFAM" id="SSF52172">
    <property type="entry name" value="CheY-like"/>
    <property type="match status" value="1"/>
</dbReference>
<dbReference type="InterPro" id="IPR011006">
    <property type="entry name" value="CheY-like_superfamily"/>
</dbReference>
<dbReference type="PANTHER" id="PTHR45138:SF9">
    <property type="entry name" value="DIGUANYLATE CYCLASE DGCM-RELATED"/>
    <property type="match status" value="1"/>
</dbReference>
<protein>
    <recommendedName>
        <fullName evidence="1">diguanylate cyclase</fullName>
        <ecNumber evidence="1">2.7.7.65</ecNumber>
    </recommendedName>
</protein>
<dbReference type="GO" id="GO:0052621">
    <property type="term" value="F:diguanylate cyclase activity"/>
    <property type="evidence" value="ECO:0007669"/>
    <property type="project" value="UniProtKB-EC"/>
</dbReference>
<dbReference type="InterPro" id="IPR001789">
    <property type="entry name" value="Sig_transdc_resp-reg_receiver"/>
</dbReference>
<evidence type="ECO:0000256" key="2">
    <source>
        <dbReference type="ARBA" id="ARBA00034247"/>
    </source>
</evidence>
<dbReference type="SUPFAM" id="SSF55073">
    <property type="entry name" value="Nucleotide cyclase"/>
    <property type="match status" value="1"/>
</dbReference>
<evidence type="ECO:0000313" key="7">
    <source>
        <dbReference type="Proteomes" id="UP000839052"/>
    </source>
</evidence>
<dbReference type="RefSeq" id="WP_239796835.1">
    <property type="nucleotide sequence ID" value="NZ_OU912926.1"/>
</dbReference>
<reference evidence="6 7" key="1">
    <citation type="submission" date="2021-10" db="EMBL/GenBank/DDBJ databases">
        <authorList>
            <person name="Koch H."/>
        </authorList>
    </citation>
    <scope>NUCLEOTIDE SEQUENCE [LARGE SCALE GENOMIC DNA]</scope>
    <source>
        <strain evidence="6">6680</strain>
    </source>
</reference>
<dbReference type="InterPro" id="IPR043128">
    <property type="entry name" value="Rev_trsase/Diguanyl_cyclase"/>
</dbReference>
<dbReference type="Proteomes" id="UP000839052">
    <property type="component" value="Chromosome"/>
</dbReference>
<dbReference type="SMART" id="SM00448">
    <property type="entry name" value="REC"/>
    <property type="match status" value="1"/>
</dbReference>
<dbReference type="CDD" id="cd01949">
    <property type="entry name" value="GGDEF"/>
    <property type="match status" value="1"/>
</dbReference>
<dbReference type="PROSITE" id="PS50110">
    <property type="entry name" value="RESPONSE_REGULATORY"/>
    <property type="match status" value="1"/>
</dbReference>
<keyword evidence="3" id="KW-0597">Phosphoprotein</keyword>
<evidence type="ECO:0000259" key="5">
    <source>
        <dbReference type="PROSITE" id="PS50887"/>
    </source>
</evidence>
<dbReference type="InterPro" id="IPR000160">
    <property type="entry name" value="GGDEF_dom"/>
</dbReference>
<dbReference type="EMBL" id="OU912926">
    <property type="protein sequence ID" value="CAG9932975.1"/>
    <property type="molecule type" value="Genomic_DNA"/>
</dbReference>
<dbReference type="InterPro" id="IPR029787">
    <property type="entry name" value="Nucleotide_cyclase"/>
</dbReference>
<dbReference type="SMART" id="SM00267">
    <property type="entry name" value="GGDEF"/>
    <property type="match status" value="1"/>
</dbReference>
<dbReference type="Pfam" id="PF00072">
    <property type="entry name" value="Response_reg"/>
    <property type="match status" value="1"/>
</dbReference>
<sequence length="311" mass="34671">MFAKTKRATILLVDDVPANLSVLSSILREDYRVQLATSGAKALALVAASSPDLILLDVMMPEMDGYEVCKRLKANPDTCDIPVLFVTARNQTEDEELGLTLGAMDYIHKPISPPIIKARVRNHIALKLQTDALKRLSFMDGLTQVANRRRFDDTLGNELRRAVRQQHELSLLMLDVDYFKLFNDHYGHGLGDQCLMRVAQAMQAEVNRPMDLLARYGGEEFVVLLPETDLEDARKVAESLRETVAAMQIPHAHSPAAAHITISIGAACNTQSETNLEAELLKLADQALYLAKQSGRNQVKSWHKNFTPRNV</sequence>
<evidence type="ECO:0000256" key="1">
    <source>
        <dbReference type="ARBA" id="ARBA00012528"/>
    </source>
</evidence>
<feature type="modified residue" description="4-aspartylphosphate" evidence="3">
    <location>
        <position position="57"/>
    </location>
</feature>
<dbReference type="Gene3D" id="3.30.70.270">
    <property type="match status" value="1"/>
</dbReference>
<organism evidence="6 7">
    <name type="scientific">Candidatus Nitrotoga arctica</name>
    <dbReference type="NCBI Taxonomy" id="453162"/>
    <lineage>
        <taxon>Bacteria</taxon>
        <taxon>Pseudomonadati</taxon>
        <taxon>Pseudomonadota</taxon>
        <taxon>Betaproteobacteria</taxon>
        <taxon>Nitrosomonadales</taxon>
        <taxon>Gallionellaceae</taxon>
        <taxon>Candidatus Nitrotoga</taxon>
    </lineage>
</organism>
<name>A0ABN8AJY4_9PROT</name>
<proteinExistence type="predicted"/>
<comment type="catalytic activity">
    <reaction evidence="2">
        <text>2 GTP = 3',3'-c-di-GMP + 2 diphosphate</text>
        <dbReference type="Rhea" id="RHEA:24898"/>
        <dbReference type="ChEBI" id="CHEBI:33019"/>
        <dbReference type="ChEBI" id="CHEBI:37565"/>
        <dbReference type="ChEBI" id="CHEBI:58805"/>
        <dbReference type="EC" id="2.7.7.65"/>
    </reaction>
</comment>
<dbReference type="Pfam" id="PF00990">
    <property type="entry name" value="GGDEF"/>
    <property type="match status" value="1"/>
</dbReference>
<keyword evidence="6" id="KW-0808">Transferase</keyword>
<evidence type="ECO:0000313" key="6">
    <source>
        <dbReference type="EMBL" id="CAG9932975.1"/>
    </source>
</evidence>
<evidence type="ECO:0000259" key="4">
    <source>
        <dbReference type="PROSITE" id="PS50110"/>
    </source>
</evidence>
<dbReference type="Gene3D" id="3.40.50.2300">
    <property type="match status" value="1"/>
</dbReference>
<keyword evidence="6" id="KW-0548">Nucleotidyltransferase</keyword>
<dbReference type="NCBIfam" id="TIGR00254">
    <property type="entry name" value="GGDEF"/>
    <property type="match status" value="1"/>
</dbReference>
<dbReference type="PROSITE" id="PS50887">
    <property type="entry name" value="GGDEF"/>
    <property type="match status" value="1"/>
</dbReference>
<feature type="domain" description="Response regulatory" evidence="4">
    <location>
        <begin position="9"/>
        <end position="124"/>
    </location>
</feature>
<gene>
    <name evidence="6" type="ORF">NTG6680_1722</name>
</gene>
<keyword evidence="7" id="KW-1185">Reference proteome</keyword>
<evidence type="ECO:0000256" key="3">
    <source>
        <dbReference type="PROSITE-ProRule" id="PRU00169"/>
    </source>
</evidence>
<dbReference type="InterPro" id="IPR050469">
    <property type="entry name" value="Diguanylate_Cyclase"/>
</dbReference>
<feature type="domain" description="GGDEF" evidence="5">
    <location>
        <begin position="167"/>
        <end position="304"/>
    </location>
</feature>
<dbReference type="CDD" id="cd19920">
    <property type="entry name" value="REC_PA4781-like"/>
    <property type="match status" value="1"/>
</dbReference>